<organism evidence="3 4">
    <name type="scientific">Hymenobacter guriensis</name>
    <dbReference type="NCBI Taxonomy" id="2793065"/>
    <lineage>
        <taxon>Bacteria</taxon>
        <taxon>Pseudomonadati</taxon>
        <taxon>Bacteroidota</taxon>
        <taxon>Cytophagia</taxon>
        <taxon>Cytophagales</taxon>
        <taxon>Hymenobacteraceae</taxon>
        <taxon>Hymenobacter</taxon>
    </lineage>
</organism>
<sequence length="366" mass="38004">MKKILTLATLGLLSAASFSAQAQTLDGQVLPAEGYTKIGENTSTVHGFGDHGIGALYVKTTATKLYIALTAALETNGNSLQIYLNLPGKTGIAAGQALAASNTTGTSFEKNMAKMDMEVDYAFGVKGGATSSAGSIIDYTKLADGKATDQKTGDLLNVGTAATVADGTTGGFGKTRMAFTNLNTLTAHTAAGGTAAWEIELDKADLGIADNDVIQLFAAQNNGDGGYFSSDVLPAVPGNTAPQTAPIGTNNEGNFATNPDFSTLPGTQSISYTVMVATANRGAVARELDFQVYPNPAYKANIRYKVTGQNDVVLEVYNLMGQRMRTLAAAKQSGTQSVALTDLKAGTYLVKLRVGDQLTSQKVVIL</sequence>
<feature type="signal peptide" evidence="1">
    <location>
        <begin position="1"/>
        <end position="22"/>
    </location>
</feature>
<dbReference type="EMBL" id="JADWYK010000009">
    <property type="protein sequence ID" value="MBG8554907.1"/>
    <property type="molecule type" value="Genomic_DNA"/>
</dbReference>
<evidence type="ECO:0000313" key="4">
    <source>
        <dbReference type="Proteomes" id="UP000601099"/>
    </source>
</evidence>
<protein>
    <submittedName>
        <fullName evidence="3">T9SS type A sorting domain-containing protein</fullName>
    </submittedName>
</protein>
<proteinExistence type="predicted"/>
<dbReference type="Pfam" id="PF18962">
    <property type="entry name" value="Por_Secre_tail"/>
    <property type="match status" value="1"/>
</dbReference>
<dbReference type="NCBIfam" id="TIGR04183">
    <property type="entry name" value="Por_Secre_tail"/>
    <property type="match status" value="1"/>
</dbReference>
<name>A0ABS0L485_9BACT</name>
<dbReference type="RefSeq" id="WP_196955923.1">
    <property type="nucleotide sequence ID" value="NZ_JADWYK010000009.1"/>
</dbReference>
<comment type="caution">
    <text evidence="3">The sequence shown here is derived from an EMBL/GenBank/DDBJ whole genome shotgun (WGS) entry which is preliminary data.</text>
</comment>
<evidence type="ECO:0000256" key="1">
    <source>
        <dbReference type="SAM" id="SignalP"/>
    </source>
</evidence>
<accession>A0ABS0L485</accession>
<feature type="chain" id="PRO_5047328332" evidence="1">
    <location>
        <begin position="23"/>
        <end position="366"/>
    </location>
</feature>
<gene>
    <name evidence="3" type="ORF">I5L79_15225</name>
</gene>
<evidence type="ECO:0000313" key="3">
    <source>
        <dbReference type="EMBL" id="MBG8554907.1"/>
    </source>
</evidence>
<dbReference type="InterPro" id="IPR026444">
    <property type="entry name" value="Secre_tail"/>
</dbReference>
<feature type="domain" description="Secretion system C-terminal sorting" evidence="2">
    <location>
        <begin position="292"/>
        <end position="365"/>
    </location>
</feature>
<keyword evidence="1" id="KW-0732">Signal</keyword>
<reference evidence="3 4" key="1">
    <citation type="submission" date="2020-11" db="EMBL/GenBank/DDBJ databases">
        <title>Hymenobacter sp.</title>
        <authorList>
            <person name="Kim M.K."/>
        </authorList>
    </citation>
    <scope>NUCLEOTIDE SEQUENCE [LARGE SCALE GENOMIC DNA]</scope>
    <source>
        <strain evidence="3 4">BT594</strain>
    </source>
</reference>
<dbReference type="Proteomes" id="UP000601099">
    <property type="component" value="Unassembled WGS sequence"/>
</dbReference>
<evidence type="ECO:0000259" key="2">
    <source>
        <dbReference type="Pfam" id="PF18962"/>
    </source>
</evidence>
<keyword evidence="4" id="KW-1185">Reference proteome</keyword>